<accession>A0AAJ5WQK6</accession>
<reference evidence="2" key="1">
    <citation type="submission" date="2023-03" db="EMBL/GenBank/DDBJ databases">
        <title>Andean soil-derived lignocellulolytic bacterial consortium as a source of novel taxa and putative plastic-active enzymes.</title>
        <authorList>
            <person name="Diaz-Garcia L."/>
            <person name="Chuvochina M."/>
            <person name="Feuerriegel G."/>
            <person name="Bunk B."/>
            <person name="Sproer C."/>
            <person name="Streit W.R."/>
            <person name="Rodriguez L.M."/>
            <person name="Overmann J."/>
            <person name="Jimenez D.J."/>
        </authorList>
    </citation>
    <scope>NUCLEOTIDE SEQUENCE</scope>
    <source>
        <strain evidence="2">MAG 7</strain>
    </source>
</reference>
<dbReference type="Gene3D" id="3.40.50.300">
    <property type="entry name" value="P-loop containing nucleotide triphosphate hydrolases"/>
    <property type="match status" value="1"/>
</dbReference>
<gene>
    <name evidence="2" type="ORF">P0Y53_17370</name>
</gene>
<dbReference type="SUPFAM" id="SSF52540">
    <property type="entry name" value="P-loop containing nucleoside triphosphate hydrolases"/>
    <property type="match status" value="1"/>
</dbReference>
<dbReference type="Proteomes" id="UP001220610">
    <property type="component" value="Chromosome"/>
</dbReference>
<dbReference type="InterPro" id="IPR038727">
    <property type="entry name" value="NadR/Ttd14_AAA_dom"/>
</dbReference>
<dbReference type="AlphaFoldDB" id="A0AAJ5WQK6"/>
<protein>
    <submittedName>
        <fullName evidence="2">AAA family ATPase</fullName>
    </submittedName>
</protein>
<dbReference type="Pfam" id="PF13521">
    <property type="entry name" value="AAA_28"/>
    <property type="match status" value="1"/>
</dbReference>
<evidence type="ECO:0000313" key="3">
    <source>
        <dbReference type="Proteomes" id="UP001220610"/>
    </source>
</evidence>
<organism evidence="2 3">
    <name type="scientific">Candidatus Pseudobacter hemicellulosilyticus</name>
    <dbReference type="NCBI Taxonomy" id="3121375"/>
    <lineage>
        <taxon>Bacteria</taxon>
        <taxon>Pseudomonadati</taxon>
        <taxon>Bacteroidota</taxon>
        <taxon>Chitinophagia</taxon>
        <taxon>Chitinophagales</taxon>
        <taxon>Chitinophagaceae</taxon>
        <taxon>Pseudobacter</taxon>
    </lineage>
</organism>
<evidence type="ECO:0000259" key="1">
    <source>
        <dbReference type="Pfam" id="PF13521"/>
    </source>
</evidence>
<dbReference type="InterPro" id="IPR027417">
    <property type="entry name" value="P-loop_NTPase"/>
</dbReference>
<proteinExistence type="predicted"/>
<sequence>MRIAIIGAHRVGKTTLAEELLDRLPGYTLEMEPYHELEAAGYEFSATPGAEDFIKQFHYSARQVVRAGDNVIFDRCVIDILAYLHASEPERNIQSLFEKAQAIIADIDLLVFVPVEEPDLIPVQDADLPELREMVNELLYVWMGDWDVETIEVSGTLSDRCDLVMAKII</sequence>
<dbReference type="EMBL" id="CP119311">
    <property type="protein sequence ID" value="WEK34259.1"/>
    <property type="molecule type" value="Genomic_DNA"/>
</dbReference>
<name>A0AAJ5WQK6_9BACT</name>
<feature type="domain" description="NadR/Ttd14 AAA" evidence="1">
    <location>
        <begin position="2"/>
        <end position="160"/>
    </location>
</feature>
<evidence type="ECO:0000313" key="2">
    <source>
        <dbReference type="EMBL" id="WEK34259.1"/>
    </source>
</evidence>